<name>A0A6G8S8G6_9GAMM</name>
<dbReference type="PANTHER" id="PTHR36846:SF1">
    <property type="entry name" value="PROTEIN VIAA"/>
    <property type="match status" value="1"/>
</dbReference>
<dbReference type="EMBL" id="CP049916">
    <property type="protein sequence ID" value="QIO10424.1"/>
    <property type="molecule type" value="Genomic_DNA"/>
</dbReference>
<evidence type="ECO:0000313" key="1">
    <source>
        <dbReference type="EMBL" id="QIO10424.1"/>
    </source>
</evidence>
<dbReference type="Pfam" id="PF05762">
    <property type="entry name" value="VWA_CoxE"/>
    <property type="match status" value="1"/>
</dbReference>
<dbReference type="PANTHER" id="PTHR36846">
    <property type="entry name" value="PROTEIN VIAA"/>
    <property type="match status" value="1"/>
</dbReference>
<sequence>MPPHVQHAKPYRPSTHQLHHMTDQLYRELSQSTLKHWLDDHKVAKKIEHKIQAWAYEAKSNLDQQHPFLEAQYQLEHWLNLNQFSSAQFQQMLEQYQVFNAQLGHPDLTETLRLHAHQNLGSQNQVFNTQTQQLNVQLLKEKWQRKLTQAIADWEFEQLALQRDAFLDEMKDFLATLQKMSKHRESLGLDTGIFIDYSAGKLQLQDVQQFEEWCAYLENDPALLKLCKMIGTAQPSQKRRKALSVREQHDVLEILDTEQVHEEIMGLKLARELSMALPSELALLADPDLDVLFDLKYLESNLMSFNMQGQDQGRVIQDPHYRKQPLGQKGPMVVCLDTSGSMHGHPELIAKAIVLYLATQAMQTKRAMYLINFSTNLTAMNLQHHQALDELIHFLSQSFHGGTDIVPAIEHAVSMLQQPQFQNADVVVISDFIMGQLEDELMAKIQQYKQQGNGFYAVAIGNLRLDHLDEALFDHQWIYQSKTGEVVQVQ</sequence>
<gene>
    <name evidence="1" type="ORF">G8D99_11085</name>
</gene>
<keyword evidence="2" id="KW-1185">Reference proteome</keyword>
<dbReference type="Proteomes" id="UP000501939">
    <property type="component" value="Chromosome"/>
</dbReference>
<dbReference type="InterPro" id="IPR036465">
    <property type="entry name" value="vWFA_dom_sf"/>
</dbReference>
<protein>
    <submittedName>
        <fullName evidence="1">VWA domain-containing protein</fullName>
    </submittedName>
</protein>
<dbReference type="KEGG" id="alj:G8D99_11085"/>
<dbReference type="Gene3D" id="3.40.50.410">
    <property type="entry name" value="von Willebrand factor, type A domain"/>
    <property type="match status" value="1"/>
</dbReference>
<accession>A0A6G8S8G6</accession>
<dbReference type="AlphaFoldDB" id="A0A6G8S8G6"/>
<dbReference type="InterPro" id="IPR008912">
    <property type="entry name" value="Uncharacterised_CoxE"/>
</dbReference>
<evidence type="ECO:0000313" key="2">
    <source>
        <dbReference type="Proteomes" id="UP000501939"/>
    </source>
</evidence>
<reference evidence="1 2" key="1">
    <citation type="submission" date="2020-03" db="EMBL/GenBank/DDBJ databases">
        <authorList>
            <person name="Zhu W."/>
        </authorList>
    </citation>
    <scope>NUCLEOTIDE SEQUENCE [LARGE SCALE GENOMIC DNA]</scope>
    <source>
        <strain evidence="1 2">185</strain>
    </source>
</reference>
<dbReference type="GO" id="GO:0005829">
    <property type="term" value="C:cytosol"/>
    <property type="evidence" value="ECO:0007669"/>
    <property type="project" value="TreeGrafter"/>
</dbReference>
<dbReference type="SUPFAM" id="SSF53300">
    <property type="entry name" value="vWA-like"/>
    <property type="match status" value="1"/>
</dbReference>
<organism evidence="1 2">
    <name type="scientific">Acinetobacter lanii</name>
    <dbReference type="NCBI Taxonomy" id="2715163"/>
    <lineage>
        <taxon>Bacteria</taxon>
        <taxon>Pseudomonadati</taxon>
        <taxon>Pseudomonadota</taxon>
        <taxon>Gammaproteobacteria</taxon>
        <taxon>Moraxellales</taxon>
        <taxon>Moraxellaceae</taxon>
        <taxon>Acinetobacter</taxon>
    </lineage>
</organism>
<proteinExistence type="predicted"/>